<dbReference type="Gene3D" id="1.20.272.10">
    <property type="match status" value="1"/>
</dbReference>
<dbReference type="EC" id="2.7.7.7" evidence="1"/>
<evidence type="ECO:0000256" key="4">
    <source>
        <dbReference type="ARBA" id="ARBA00022705"/>
    </source>
</evidence>
<evidence type="ECO:0000256" key="6">
    <source>
        <dbReference type="ARBA" id="ARBA00034754"/>
    </source>
</evidence>
<evidence type="ECO:0000256" key="3">
    <source>
        <dbReference type="ARBA" id="ARBA00022695"/>
    </source>
</evidence>
<dbReference type="InterPro" id="IPR027417">
    <property type="entry name" value="P-loop_NTPase"/>
</dbReference>
<proteinExistence type="inferred from homology"/>
<evidence type="ECO:0000313" key="8">
    <source>
        <dbReference type="EMBL" id="XAU15721.1"/>
    </source>
</evidence>
<dbReference type="Proteomes" id="UP001447842">
    <property type="component" value="Chromosome"/>
</dbReference>
<keyword evidence="4" id="KW-0235">DNA replication</keyword>
<dbReference type="NCBIfam" id="TIGR01128">
    <property type="entry name" value="holA"/>
    <property type="match status" value="1"/>
</dbReference>
<keyword evidence="2 8" id="KW-0808">Transferase</keyword>
<sequence length="323" mass="36006">MKRQDLDNLIRQDKAPGAVMLYGESHFLIEHYTKQLAAVEDPNMLSVYFDEYQFSSAKAHLSQGSLFGGRNVLIVKSEKKLPKNDLTALIDLVQKNPGNLFIYAYFGTDFKKSATSAFGPKSGGADVRLFRPFPNEARQIVLNEAAARGINLDPYAATHLLESQNGDLALTINELDKFSLLQGRIGIKEIDELVYGVAEVKVDQLIDALLQKQDFVPLMRRLLEHGEDEIRLLTALSNHIAQLYLFYASIRLNGAADSAKILGYKLPPRIEQARQQQSVRFKQPQYTRMMSLLGETELQMKSAGGGSKSALLAATFLKVQSLL</sequence>
<keyword evidence="5" id="KW-0239">DNA-directed DNA polymerase</keyword>
<dbReference type="GO" id="GO:0003887">
    <property type="term" value="F:DNA-directed DNA polymerase activity"/>
    <property type="evidence" value="ECO:0007669"/>
    <property type="project" value="UniProtKB-EC"/>
</dbReference>
<dbReference type="NCBIfam" id="NF006302">
    <property type="entry name" value="PRK08487.1-5"/>
    <property type="match status" value="1"/>
</dbReference>
<dbReference type="SUPFAM" id="SSF52540">
    <property type="entry name" value="P-loop containing nucleoside triphosphate hydrolases"/>
    <property type="match status" value="1"/>
</dbReference>
<keyword evidence="9" id="KW-1185">Reference proteome</keyword>
<dbReference type="PANTHER" id="PTHR34388:SF1">
    <property type="entry name" value="DNA POLYMERASE III SUBUNIT DELTA"/>
    <property type="match status" value="1"/>
</dbReference>
<evidence type="ECO:0000313" key="9">
    <source>
        <dbReference type="Proteomes" id="UP001447842"/>
    </source>
</evidence>
<accession>A0ABZ3HBS9</accession>
<protein>
    <recommendedName>
        <fullName evidence="1">DNA-directed DNA polymerase</fullName>
        <ecNumber evidence="1">2.7.7.7</ecNumber>
    </recommendedName>
</protein>
<keyword evidence="3 8" id="KW-0548">Nucleotidyltransferase</keyword>
<evidence type="ECO:0000256" key="5">
    <source>
        <dbReference type="ARBA" id="ARBA00022932"/>
    </source>
</evidence>
<dbReference type="InterPro" id="IPR005790">
    <property type="entry name" value="DNA_polIII_delta"/>
</dbReference>
<dbReference type="InterPro" id="IPR008921">
    <property type="entry name" value="DNA_pol3_clamp-load_cplx_C"/>
</dbReference>
<organism evidence="8 9">
    <name type="scientific">Sulfurimonas diazotrophicus</name>
    <dbReference type="NCBI Taxonomy" id="3131939"/>
    <lineage>
        <taxon>Bacteria</taxon>
        <taxon>Pseudomonadati</taxon>
        <taxon>Campylobacterota</taxon>
        <taxon>Epsilonproteobacteria</taxon>
        <taxon>Campylobacterales</taxon>
        <taxon>Sulfurimonadaceae</taxon>
        <taxon>Sulfurimonas</taxon>
    </lineage>
</organism>
<dbReference type="Gene3D" id="3.40.50.300">
    <property type="entry name" value="P-loop containing nucleotide triphosphate hydrolases"/>
    <property type="match status" value="1"/>
</dbReference>
<gene>
    <name evidence="8" type="ORF">WCY31_03235</name>
</gene>
<dbReference type="PANTHER" id="PTHR34388">
    <property type="entry name" value="DNA POLYMERASE III SUBUNIT DELTA"/>
    <property type="match status" value="1"/>
</dbReference>
<name>A0ABZ3HBS9_9BACT</name>
<dbReference type="SUPFAM" id="SSF48019">
    <property type="entry name" value="post-AAA+ oligomerization domain-like"/>
    <property type="match status" value="1"/>
</dbReference>
<comment type="catalytic activity">
    <reaction evidence="7">
        <text>DNA(n) + a 2'-deoxyribonucleoside 5'-triphosphate = DNA(n+1) + diphosphate</text>
        <dbReference type="Rhea" id="RHEA:22508"/>
        <dbReference type="Rhea" id="RHEA-COMP:17339"/>
        <dbReference type="Rhea" id="RHEA-COMP:17340"/>
        <dbReference type="ChEBI" id="CHEBI:33019"/>
        <dbReference type="ChEBI" id="CHEBI:61560"/>
        <dbReference type="ChEBI" id="CHEBI:173112"/>
        <dbReference type="EC" id="2.7.7.7"/>
    </reaction>
</comment>
<dbReference type="RefSeq" id="WP_345973091.1">
    <property type="nucleotide sequence ID" value="NZ_CP147920.1"/>
</dbReference>
<evidence type="ECO:0000256" key="1">
    <source>
        <dbReference type="ARBA" id="ARBA00012417"/>
    </source>
</evidence>
<evidence type="ECO:0000256" key="2">
    <source>
        <dbReference type="ARBA" id="ARBA00022679"/>
    </source>
</evidence>
<evidence type="ECO:0000256" key="7">
    <source>
        <dbReference type="ARBA" id="ARBA00049244"/>
    </source>
</evidence>
<reference evidence="8 9" key="1">
    <citation type="submission" date="2024-03" db="EMBL/GenBank/DDBJ databases">
        <title>Sulfurimonas sp. HSL3-1.</title>
        <authorList>
            <person name="Wang S."/>
        </authorList>
    </citation>
    <scope>NUCLEOTIDE SEQUENCE [LARGE SCALE GENOMIC DNA]</scope>
    <source>
        <strain evidence="8 9">HSL3-1</strain>
    </source>
</reference>
<dbReference type="EMBL" id="CP147920">
    <property type="protein sequence ID" value="XAU15721.1"/>
    <property type="molecule type" value="Genomic_DNA"/>
</dbReference>
<comment type="similarity">
    <text evidence="6">Belongs to the DNA polymerase HolA subunit family.</text>
</comment>